<dbReference type="AlphaFoldDB" id="A0A212KBW5"/>
<gene>
    <name evidence="2" type="ORF">KL86DPRO_50110</name>
</gene>
<feature type="region of interest" description="Disordered" evidence="1">
    <location>
        <begin position="50"/>
        <end position="124"/>
    </location>
</feature>
<evidence type="ECO:0000313" key="2">
    <source>
        <dbReference type="EMBL" id="SBW09244.1"/>
    </source>
</evidence>
<proteinExistence type="predicted"/>
<feature type="compositionally biased region" description="Polar residues" evidence="1">
    <location>
        <begin position="52"/>
        <end position="61"/>
    </location>
</feature>
<sequence>MRSIGVLRGMRKEKHVAARSAFLRKNIPPLAVFFLAAGLLCLPSIAFAGDATMSTRNNESGITRDPATGDRGMQTPEAKPQPEYQGPQTVIVAPEIYPDGRSGHGVRPGPDRRPGQDGRRPQSR</sequence>
<name>A0A212KBW5_9DELT</name>
<feature type="compositionally biased region" description="Basic and acidic residues" evidence="1">
    <location>
        <begin position="109"/>
        <end position="124"/>
    </location>
</feature>
<accession>A0A212KBW5</accession>
<organism evidence="2">
    <name type="scientific">uncultured delta proteobacterium</name>
    <dbReference type="NCBI Taxonomy" id="34034"/>
    <lineage>
        <taxon>Bacteria</taxon>
        <taxon>Deltaproteobacteria</taxon>
        <taxon>environmental samples</taxon>
    </lineage>
</organism>
<reference evidence="2" key="1">
    <citation type="submission" date="2016-04" db="EMBL/GenBank/DDBJ databases">
        <authorList>
            <person name="Evans L.H."/>
            <person name="Alamgir A."/>
            <person name="Owens N."/>
            <person name="Weber N.D."/>
            <person name="Virtaneva K."/>
            <person name="Barbian K."/>
            <person name="Babar A."/>
            <person name="Rosenke K."/>
        </authorList>
    </citation>
    <scope>NUCLEOTIDE SEQUENCE</scope>
    <source>
        <strain evidence="2">86</strain>
    </source>
</reference>
<protein>
    <submittedName>
        <fullName evidence="2">Uncharacterized protein</fullName>
    </submittedName>
</protein>
<evidence type="ECO:0000256" key="1">
    <source>
        <dbReference type="SAM" id="MobiDB-lite"/>
    </source>
</evidence>
<dbReference type="EMBL" id="FLUQ01000005">
    <property type="protein sequence ID" value="SBW09244.1"/>
    <property type="molecule type" value="Genomic_DNA"/>
</dbReference>